<dbReference type="InterPro" id="IPR017853">
    <property type="entry name" value="GH"/>
</dbReference>
<dbReference type="Pfam" id="PF11941">
    <property type="entry name" value="DUF3459"/>
    <property type="match status" value="1"/>
</dbReference>
<evidence type="ECO:0000256" key="6">
    <source>
        <dbReference type="ARBA" id="ARBA00022490"/>
    </source>
</evidence>
<evidence type="ECO:0000256" key="7">
    <source>
        <dbReference type="ARBA" id="ARBA00022801"/>
    </source>
</evidence>
<feature type="domain" description="Glycosyl hydrolase family 13 catalytic" evidence="15">
    <location>
        <begin position="107"/>
        <end position="505"/>
    </location>
</feature>
<proteinExistence type="inferred from homology"/>
<dbReference type="Proteomes" id="UP001596189">
    <property type="component" value="Unassembled WGS sequence"/>
</dbReference>
<evidence type="ECO:0000313" key="17">
    <source>
        <dbReference type="Proteomes" id="UP001596189"/>
    </source>
</evidence>
<evidence type="ECO:0000256" key="4">
    <source>
        <dbReference type="ARBA" id="ARBA00012268"/>
    </source>
</evidence>
<evidence type="ECO:0000256" key="1">
    <source>
        <dbReference type="ARBA" id="ARBA00004496"/>
    </source>
</evidence>
<evidence type="ECO:0000256" key="14">
    <source>
        <dbReference type="PIRNR" id="PIRNR006337"/>
    </source>
</evidence>
<comment type="subcellular location">
    <subcellularLocation>
        <location evidence="1">Cytoplasm</location>
    </subcellularLocation>
</comment>
<dbReference type="Gene3D" id="1.10.10.760">
    <property type="entry name" value="E-set domains of sugar-utilizing enzymes"/>
    <property type="match status" value="1"/>
</dbReference>
<dbReference type="CDD" id="cd02853">
    <property type="entry name" value="E_set_MTHase_like_N"/>
    <property type="match status" value="1"/>
</dbReference>
<dbReference type="SUPFAM" id="SSF81296">
    <property type="entry name" value="E set domains"/>
    <property type="match status" value="1"/>
</dbReference>
<dbReference type="InterPro" id="IPR013783">
    <property type="entry name" value="Ig-like_fold"/>
</dbReference>
<dbReference type="InterPro" id="IPR004193">
    <property type="entry name" value="Glyco_hydro_13_N"/>
</dbReference>
<evidence type="ECO:0000256" key="11">
    <source>
        <dbReference type="ARBA" id="ARBA00033284"/>
    </source>
</evidence>
<evidence type="ECO:0000256" key="13">
    <source>
        <dbReference type="NCBIfam" id="TIGR02402"/>
    </source>
</evidence>
<dbReference type="PIRSF" id="PIRSF006337">
    <property type="entry name" value="Trehalose_TreZ"/>
    <property type="match status" value="1"/>
</dbReference>
<protein>
    <recommendedName>
        <fullName evidence="5 13">Malto-oligosyltrehalose trehalohydrolase</fullName>
        <shortName evidence="14">MTHase</shortName>
        <ecNumber evidence="4 13">3.2.1.141</ecNumber>
    </recommendedName>
    <alternativeName>
        <fullName evidence="11 14">4-alpha-D-((1-&gt;4)-alpha-D-glucano)trehalose trehalohydrolase</fullName>
    </alternativeName>
    <alternativeName>
        <fullName evidence="10 14">Maltooligosyl trehalose trehalohydrolase</fullName>
    </alternativeName>
</protein>
<accession>A0ABW1J9T8</accession>
<dbReference type="SUPFAM" id="SSF51445">
    <property type="entry name" value="(Trans)glycosidases"/>
    <property type="match status" value="1"/>
</dbReference>
<comment type="caution">
    <text evidence="16">The sequence shown here is derived from an EMBL/GenBank/DDBJ whole genome shotgun (WGS) entry which is preliminary data.</text>
</comment>
<evidence type="ECO:0000313" key="16">
    <source>
        <dbReference type="EMBL" id="MFC6005752.1"/>
    </source>
</evidence>
<dbReference type="NCBIfam" id="TIGR02402">
    <property type="entry name" value="trehalose_TreZ"/>
    <property type="match status" value="1"/>
</dbReference>
<name>A0ABW1J9T8_9ACTN</name>
<keyword evidence="7 14" id="KW-0378">Hydrolase</keyword>
<dbReference type="InterPro" id="IPR012768">
    <property type="entry name" value="Trehalose_TreZ"/>
</dbReference>
<dbReference type="Pfam" id="PF02922">
    <property type="entry name" value="CBM_48"/>
    <property type="match status" value="1"/>
</dbReference>
<dbReference type="Gene3D" id="2.60.40.10">
    <property type="entry name" value="Immunoglobulins"/>
    <property type="match status" value="1"/>
</dbReference>
<dbReference type="RefSeq" id="WP_345716629.1">
    <property type="nucleotide sequence ID" value="NZ_BAABFP010000005.1"/>
</dbReference>
<dbReference type="EMBL" id="JBHSRD010000002">
    <property type="protein sequence ID" value="MFC6005752.1"/>
    <property type="molecule type" value="Genomic_DNA"/>
</dbReference>
<organism evidence="16 17">
    <name type="scientific">Angustibacter luteus</name>
    <dbReference type="NCBI Taxonomy" id="658456"/>
    <lineage>
        <taxon>Bacteria</taxon>
        <taxon>Bacillati</taxon>
        <taxon>Actinomycetota</taxon>
        <taxon>Actinomycetes</taxon>
        <taxon>Kineosporiales</taxon>
        <taxon>Kineosporiaceae</taxon>
    </lineage>
</organism>
<dbReference type="PANTHER" id="PTHR43651">
    <property type="entry name" value="1,4-ALPHA-GLUCAN-BRANCHING ENZYME"/>
    <property type="match status" value="1"/>
</dbReference>
<dbReference type="EC" id="3.2.1.141" evidence="4 13"/>
<dbReference type="InterPro" id="IPR022567">
    <property type="entry name" value="DUF3459"/>
</dbReference>
<dbReference type="SMART" id="SM00642">
    <property type="entry name" value="Aamy"/>
    <property type="match status" value="1"/>
</dbReference>
<dbReference type="InterPro" id="IPR044901">
    <property type="entry name" value="Trehalose_TreZ_E-set_sf"/>
</dbReference>
<keyword evidence="17" id="KW-1185">Reference proteome</keyword>
<dbReference type="InterPro" id="IPR014756">
    <property type="entry name" value="Ig_E-set"/>
</dbReference>
<dbReference type="InterPro" id="IPR006047">
    <property type="entry name" value="GH13_cat_dom"/>
</dbReference>
<evidence type="ECO:0000259" key="15">
    <source>
        <dbReference type="SMART" id="SM00642"/>
    </source>
</evidence>
<gene>
    <name evidence="16" type="primary">treZ</name>
    <name evidence="16" type="ORF">ACFQDO_01290</name>
</gene>
<dbReference type="Gene3D" id="3.20.20.80">
    <property type="entry name" value="Glycosidases"/>
    <property type="match status" value="1"/>
</dbReference>
<dbReference type="GO" id="GO:0033942">
    <property type="term" value="F:4-alpha-D-(1-&gt;4)-alpha-D-glucanotrehalose trehalohydrolase activity"/>
    <property type="evidence" value="ECO:0007669"/>
    <property type="project" value="UniProtKB-EC"/>
</dbReference>
<reference evidence="17" key="1">
    <citation type="journal article" date="2019" name="Int. J. Syst. Evol. Microbiol.">
        <title>The Global Catalogue of Microorganisms (GCM) 10K type strain sequencing project: providing services to taxonomists for standard genome sequencing and annotation.</title>
        <authorList>
            <consortium name="The Broad Institute Genomics Platform"/>
            <consortium name="The Broad Institute Genome Sequencing Center for Infectious Disease"/>
            <person name="Wu L."/>
            <person name="Ma J."/>
        </authorList>
    </citation>
    <scope>NUCLEOTIDE SEQUENCE [LARGE SCALE GENOMIC DNA]</scope>
    <source>
        <strain evidence="17">KACC 14249</strain>
    </source>
</reference>
<keyword evidence="6" id="KW-0963">Cytoplasm</keyword>
<keyword evidence="8" id="KW-0119">Carbohydrate metabolism</keyword>
<evidence type="ECO:0000256" key="12">
    <source>
        <dbReference type="ARBA" id="ARBA00034013"/>
    </source>
</evidence>
<keyword evidence="9 14" id="KW-0326">Glycosidase</keyword>
<comment type="pathway">
    <text evidence="2 14">Glycan biosynthesis; trehalose biosynthesis.</text>
</comment>
<evidence type="ECO:0000256" key="3">
    <source>
        <dbReference type="ARBA" id="ARBA00008061"/>
    </source>
</evidence>
<sequence length="595" mass="66281">MHRYAVWAPHAGRVDLVTDPQTDPVTLPLVRSEGGWWRYDGPWGEHGTDYGFTVDGGPLTPDPRSAWQPDGVHGPSRVFDPEHYTWHDDAWRGTRCGKGVLGGVVYELHVGTFTYEGTLDAAVEHLDHLAGLGVDVVELLPVAAFDGQSGWGYDGVHPYAVHEAYGGPEALQRFVDACHGRGMAVGLDVVYNHLGPSGNYLARFGPYFTDDHHTPWGQGLNLDGQGNMAVRRWLIDNALRWFRDFHVDLLRLDAVHELRDDSPTHVLAQLSDETRILSHALGRPLELIAESDLNDPRTVSATTDDGLGMDAQWSDDLHHALHATLTGERQGYYGDFGSLPVLAHCLTRVFRHDGGWSSFRGQDWGHPVDPEKHDGRRFLGYLQTHDQIGNRAVGERIGALLTPGQQAIGAAVVMTSAFTPMLFMGEEWAASTPWLYFTEFPDVELAGAVRDGRRREFAEHGWSAEQVPDPQDRATRDRSVLRWDEMRHGDHARMLDWYHDLISLRRKEPALRDGRLTGVQVEYDEDAWWLCVRRGDLRVVCNLAEHGQHVPVDAEPLDAVAVWDPATTTLHESTVELGPHAVAVVRVAQPSAPTP</sequence>
<dbReference type="Pfam" id="PF00128">
    <property type="entry name" value="Alpha-amylase"/>
    <property type="match status" value="1"/>
</dbReference>
<evidence type="ECO:0000256" key="9">
    <source>
        <dbReference type="ARBA" id="ARBA00023295"/>
    </source>
</evidence>
<dbReference type="CDD" id="cd11325">
    <property type="entry name" value="AmyAc_GTHase"/>
    <property type="match status" value="1"/>
</dbReference>
<evidence type="ECO:0000256" key="8">
    <source>
        <dbReference type="ARBA" id="ARBA00023277"/>
    </source>
</evidence>
<evidence type="ECO:0000256" key="10">
    <source>
        <dbReference type="ARBA" id="ARBA00032057"/>
    </source>
</evidence>
<evidence type="ECO:0000256" key="5">
    <source>
        <dbReference type="ARBA" id="ARBA00015938"/>
    </source>
</evidence>
<comment type="similarity">
    <text evidence="3 14">Belongs to the glycosyl hydrolase 13 family.</text>
</comment>
<comment type="catalytic activity">
    <reaction evidence="12 14">
        <text>hydrolysis of (1-&gt;4)-alpha-D-glucosidic linkage in 4-alpha-D-[(1-&gt;4)-alpha-D-glucanosyl]n trehalose to yield trehalose and (1-&gt;4)-alpha-D-glucan.</text>
        <dbReference type="EC" id="3.2.1.141"/>
    </reaction>
</comment>
<dbReference type="PANTHER" id="PTHR43651:SF11">
    <property type="entry name" value="MALTO-OLIGOSYLTREHALOSE TREHALOHYDROLASE"/>
    <property type="match status" value="1"/>
</dbReference>
<evidence type="ECO:0000256" key="2">
    <source>
        <dbReference type="ARBA" id="ARBA00005199"/>
    </source>
</evidence>